<accession>A0A550C9K4</accession>
<dbReference type="Proteomes" id="UP000320762">
    <property type="component" value="Unassembled WGS sequence"/>
</dbReference>
<organism evidence="1 2">
    <name type="scientific">Schizophyllum amplum</name>
    <dbReference type="NCBI Taxonomy" id="97359"/>
    <lineage>
        <taxon>Eukaryota</taxon>
        <taxon>Fungi</taxon>
        <taxon>Dikarya</taxon>
        <taxon>Basidiomycota</taxon>
        <taxon>Agaricomycotina</taxon>
        <taxon>Agaricomycetes</taxon>
        <taxon>Agaricomycetidae</taxon>
        <taxon>Agaricales</taxon>
        <taxon>Schizophyllaceae</taxon>
        <taxon>Schizophyllum</taxon>
    </lineage>
</organism>
<comment type="caution">
    <text evidence="1">The sequence shown here is derived from an EMBL/GenBank/DDBJ whole genome shotgun (WGS) entry which is preliminary data.</text>
</comment>
<dbReference type="AlphaFoldDB" id="A0A550C9K4"/>
<name>A0A550C9K4_9AGAR</name>
<feature type="non-terminal residue" evidence="1">
    <location>
        <position position="291"/>
    </location>
</feature>
<protein>
    <submittedName>
        <fullName evidence="1">Uncharacterized protein</fullName>
    </submittedName>
</protein>
<sequence>MDVARANAGTPSRAGPTIYGKPLFDAIDFLQFPSEMPAHNQWAMDGGGEALQGILSDLPFGRPSNIERKCTYPCVLTNSLVQRGPKVKVSASSNCTADDGVYLRESDIQKLGLEFTGRTAATRQGHCKVYQGVRLYFPNDYNDGKTDYITLHVYELPQWVYKSVHSDHSSNSKKCGIIGVSLLAKHVPFPGNAGDVALAIGRCPPRSRFNAFDIPPCEESLMAMYCVQEDRPKRALYCSLACQRIDWKRPWAITGHESDQSSDVLMDHGPGTVATTVLITGKDDVKLIAPL</sequence>
<reference evidence="1 2" key="1">
    <citation type="journal article" date="2019" name="New Phytol.">
        <title>Comparative genomics reveals unique wood-decay strategies and fruiting body development in the Schizophyllaceae.</title>
        <authorList>
            <person name="Almasi E."/>
            <person name="Sahu N."/>
            <person name="Krizsan K."/>
            <person name="Balint B."/>
            <person name="Kovacs G.M."/>
            <person name="Kiss B."/>
            <person name="Cseklye J."/>
            <person name="Drula E."/>
            <person name="Henrissat B."/>
            <person name="Nagy I."/>
            <person name="Chovatia M."/>
            <person name="Adam C."/>
            <person name="LaButti K."/>
            <person name="Lipzen A."/>
            <person name="Riley R."/>
            <person name="Grigoriev I.V."/>
            <person name="Nagy L.G."/>
        </authorList>
    </citation>
    <scope>NUCLEOTIDE SEQUENCE [LARGE SCALE GENOMIC DNA]</scope>
    <source>
        <strain evidence="1 2">NL-1724</strain>
    </source>
</reference>
<dbReference type="OrthoDB" id="2836556at2759"/>
<evidence type="ECO:0000313" key="2">
    <source>
        <dbReference type="Proteomes" id="UP000320762"/>
    </source>
</evidence>
<evidence type="ECO:0000313" key="1">
    <source>
        <dbReference type="EMBL" id="TRM61482.1"/>
    </source>
</evidence>
<keyword evidence="2" id="KW-1185">Reference proteome</keyword>
<gene>
    <name evidence="1" type="ORF">BD626DRAFT_501172</name>
</gene>
<dbReference type="EMBL" id="VDMD01000016">
    <property type="protein sequence ID" value="TRM61482.1"/>
    <property type="molecule type" value="Genomic_DNA"/>
</dbReference>
<proteinExistence type="predicted"/>